<keyword evidence="2" id="KW-1185">Reference proteome</keyword>
<organism evidence="1 2">
    <name type="scientific">Acropora cervicornis</name>
    <name type="common">Staghorn coral</name>
    <dbReference type="NCBI Taxonomy" id="6130"/>
    <lineage>
        <taxon>Eukaryota</taxon>
        <taxon>Metazoa</taxon>
        <taxon>Cnidaria</taxon>
        <taxon>Anthozoa</taxon>
        <taxon>Hexacorallia</taxon>
        <taxon>Scleractinia</taxon>
        <taxon>Astrocoeniina</taxon>
        <taxon>Acroporidae</taxon>
        <taxon>Acropora</taxon>
    </lineage>
</organism>
<reference evidence="1" key="1">
    <citation type="journal article" date="2023" name="G3 (Bethesda)">
        <title>Whole genome assembly and annotation of the endangered Caribbean coral Acropora cervicornis.</title>
        <authorList>
            <person name="Selwyn J.D."/>
            <person name="Vollmer S.V."/>
        </authorList>
    </citation>
    <scope>NUCLEOTIDE SEQUENCE</scope>
    <source>
        <strain evidence="1">K2</strain>
    </source>
</reference>
<dbReference type="Proteomes" id="UP001249851">
    <property type="component" value="Unassembled WGS sequence"/>
</dbReference>
<dbReference type="EMBL" id="JARQWQ010000044">
    <property type="protein sequence ID" value="KAK2558526.1"/>
    <property type="molecule type" value="Genomic_DNA"/>
</dbReference>
<comment type="caution">
    <text evidence="1">The sequence shown here is derived from an EMBL/GenBank/DDBJ whole genome shotgun (WGS) entry which is preliminary data.</text>
</comment>
<dbReference type="AlphaFoldDB" id="A0AAD9V2A1"/>
<evidence type="ECO:0000313" key="2">
    <source>
        <dbReference type="Proteomes" id="UP001249851"/>
    </source>
</evidence>
<proteinExistence type="predicted"/>
<reference evidence="1" key="2">
    <citation type="journal article" date="2023" name="Science">
        <title>Genomic signatures of disease resistance in endangered staghorn corals.</title>
        <authorList>
            <person name="Vollmer S.V."/>
            <person name="Selwyn J.D."/>
            <person name="Despard B.A."/>
            <person name="Roesel C.L."/>
        </authorList>
    </citation>
    <scope>NUCLEOTIDE SEQUENCE</scope>
    <source>
        <strain evidence="1">K2</strain>
    </source>
</reference>
<sequence>MAANRFFVPNTEEFSEDLVALLQQCGLCCQEYSDGGLTDFSVFGTKNLVLNYITSNLTRGARDMDIEFMNSTRDEKRVNPMRQDRLFGSDQSKSSRFLAVHFWVLQLKRLHVMKGVAHCGFAMIAEPESLSHNCVTTRSWMATSRPLYRWSSSDDDMTYEWLSLNPSVHISSNFKTKSRRKFKRRSHSDEEKFAKLVQNSSYRQELEGLHRRNSLRHKQREILNVLFQILQIQEVGSTEEYSVNGEAFQVHV</sequence>
<evidence type="ECO:0000313" key="1">
    <source>
        <dbReference type="EMBL" id="KAK2558526.1"/>
    </source>
</evidence>
<protein>
    <submittedName>
        <fullName evidence="1">Uncharacterized protein</fullName>
    </submittedName>
</protein>
<accession>A0AAD9V2A1</accession>
<gene>
    <name evidence="1" type="ORF">P5673_019244</name>
</gene>
<name>A0AAD9V2A1_ACRCE</name>